<feature type="domain" description="Glycosyltransferase 2-like" evidence="1">
    <location>
        <begin position="502"/>
        <end position="597"/>
    </location>
</feature>
<dbReference type="InterPro" id="IPR001173">
    <property type="entry name" value="Glyco_trans_2-like"/>
</dbReference>
<dbReference type="RefSeq" id="WP_145210157.1">
    <property type="nucleotide sequence ID" value="NZ_CP036269.1"/>
</dbReference>
<evidence type="ECO:0000313" key="3">
    <source>
        <dbReference type="Proteomes" id="UP000317171"/>
    </source>
</evidence>
<organism evidence="2 3">
    <name type="scientific">Gimesia alba</name>
    <dbReference type="NCBI Taxonomy" id="2527973"/>
    <lineage>
        <taxon>Bacteria</taxon>
        <taxon>Pseudomonadati</taxon>
        <taxon>Planctomycetota</taxon>
        <taxon>Planctomycetia</taxon>
        <taxon>Planctomycetales</taxon>
        <taxon>Planctomycetaceae</taxon>
        <taxon>Gimesia</taxon>
    </lineage>
</organism>
<dbReference type="CDD" id="cd00761">
    <property type="entry name" value="Glyco_tranf_GTA_type"/>
    <property type="match status" value="1"/>
</dbReference>
<dbReference type="InterPro" id="IPR029063">
    <property type="entry name" value="SAM-dependent_MTases_sf"/>
</dbReference>
<proteinExistence type="predicted"/>
<dbReference type="SUPFAM" id="SSF53448">
    <property type="entry name" value="Nucleotide-diphospho-sugar transferases"/>
    <property type="match status" value="2"/>
</dbReference>
<dbReference type="GO" id="GO:0016740">
    <property type="term" value="F:transferase activity"/>
    <property type="evidence" value="ECO:0007669"/>
    <property type="project" value="UniProtKB-KW"/>
</dbReference>
<keyword evidence="3" id="KW-1185">Reference proteome</keyword>
<dbReference type="SUPFAM" id="SSF53335">
    <property type="entry name" value="S-adenosyl-L-methionine-dependent methyltransferases"/>
    <property type="match status" value="1"/>
</dbReference>
<gene>
    <name evidence="2" type="ORF">Pan241w_04140</name>
</gene>
<protein>
    <submittedName>
        <fullName evidence="2">Glycosyl transferase family 2</fullName>
    </submittedName>
</protein>
<dbReference type="Gene3D" id="3.40.50.150">
    <property type="entry name" value="Vaccinia Virus protein VP39"/>
    <property type="match status" value="1"/>
</dbReference>
<evidence type="ECO:0000259" key="1">
    <source>
        <dbReference type="Pfam" id="PF00535"/>
    </source>
</evidence>
<sequence length="735" mass="84405">MSAGFITLAIGEGYLQKAVAFALSAKRFGYSTILMYADADPVSYQNVFSKIVSLEGTKTVNTTHTYRCFEFKKYAYEFSEEFESCAFVDADSLVIRDPSEMFKLSDEYPIHTPGARVLQNHEKWGAINELTSREISNQLGAAVDAPLHTLNGGFVMWRRGKSAAQWFADFQRGFKEISFFYKQKTGKSHKVRDELCMSIAFASQNISLPKSDTSIGIWDAGNLVLDIEKQLFQCQKGFYWEGHTFNPYIAHFGGSKISPLYRKLVRYLLGINPKLNLPLFDTDQTTSLFKENAAFNGFSISSIEYDFLVNFVKQHKIRRVLEFGPGASTWAFLQAGCEVISLEYQEKWYQHYCKIFEDQPQVQILKFDNQPELHIPELENKIFDFGFIDSPEGTLGKHYKKFSRLNSCEIVATKTPLWMLHDANRPGEKDTLAVFIERGWQKNSHDKVPKCVSMSRPFSKCENSSGVTITSRDFTLDHTAPKPRAYDFSHWPVLPKASCQCITYGRPELLNEAIESFLRQDYQGEKELIILNDHSDILYEEFDHPEIHVFNIKQRFQSIGEKRNACCGLCTGDVIFPWDDDDISLPWRISYSIEQMKNCSYYKPDRLWYWNKGSIRVSKTMAHGMGAWSRTLFDEVQGYPHIQSGQDQAIEKLFQKTGKRNVPEINEKDIFYIYRFPGTGSYHLSSFGYGNGLKGAEEFVSQKVRSGIYKIDPQWKQNYVGLSNDGVEQSLEHII</sequence>
<dbReference type="EMBL" id="CP036269">
    <property type="protein sequence ID" value="QDT40358.1"/>
    <property type="molecule type" value="Genomic_DNA"/>
</dbReference>
<dbReference type="InterPro" id="IPR029044">
    <property type="entry name" value="Nucleotide-diphossugar_trans"/>
</dbReference>
<reference evidence="2 3" key="1">
    <citation type="submission" date="2019-02" db="EMBL/GenBank/DDBJ databases">
        <title>Deep-cultivation of Planctomycetes and their phenomic and genomic characterization uncovers novel biology.</title>
        <authorList>
            <person name="Wiegand S."/>
            <person name="Jogler M."/>
            <person name="Boedeker C."/>
            <person name="Pinto D."/>
            <person name="Vollmers J."/>
            <person name="Rivas-Marin E."/>
            <person name="Kohn T."/>
            <person name="Peeters S.H."/>
            <person name="Heuer A."/>
            <person name="Rast P."/>
            <person name="Oberbeckmann S."/>
            <person name="Bunk B."/>
            <person name="Jeske O."/>
            <person name="Meyerdierks A."/>
            <person name="Storesund J.E."/>
            <person name="Kallscheuer N."/>
            <person name="Luecker S."/>
            <person name="Lage O.M."/>
            <person name="Pohl T."/>
            <person name="Merkel B.J."/>
            <person name="Hornburger P."/>
            <person name="Mueller R.-W."/>
            <person name="Bruemmer F."/>
            <person name="Labrenz M."/>
            <person name="Spormann A.M."/>
            <person name="Op den Camp H."/>
            <person name="Overmann J."/>
            <person name="Amann R."/>
            <person name="Jetten M.S.M."/>
            <person name="Mascher T."/>
            <person name="Medema M.H."/>
            <person name="Devos D.P."/>
            <person name="Kaster A.-K."/>
            <person name="Ovreas L."/>
            <person name="Rohde M."/>
            <person name="Galperin M.Y."/>
            <person name="Jogler C."/>
        </authorList>
    </citation>
    <scope>NUCLEOTIDE SEQUENCE [LARGE SCALE GENOMIC DNA]</scope>
    <source>
        <strain evidence="2 3">Pan241w</strain>
    </source>
</reference>
<dbReference type="OrthoDB" id="215285at2"/>
<accession>A0A517R922</accession>
<evidence type="ECO:0000313" key="2">
    <source>
        <dbReference type="EMBL" id="QDT40358.1"/>
    </source>
</evidence>
<dbReference type="Pfam" id="PF00535">
    <property type="entry name" value="Glycos_transf_2"/>
    <property type="match status" value="1"/>
</dbReference>
<dbReference type="KEGG" id="gaz:Pan241w_04140"/>
<name>A0A517R922_9PLAN</name>
<keyword evidence="2" id="KW-0808">Transferase</keyword>
<dbReference type="Gene3D" id="3.90.550.10">
    <property type="entry name" value="Spore Coat Polysaccharide Biosynthesis Protein SpsA, Chain A"/>
    <property type="match status" value="2"/>
</dbReference>
<dbReference type="AlphaFoldDB" id="A0A517R922"/>
<dbReference type="Proteomes" id="UP000317171">
    <property type="component" value="Chromosome"/>
</dbReference>